<protein>
    <recommendedName>
        <fullName evidence="5">Transport permease protein</fullName>
    </recommendedName>
</protein>
<feature type="domain" description="ABC transmembrane type-2" evidence="6">
    <location>
        <begin position="19"/>
        <end position="247"/>
    </location>
</feature>
<keyword evidence="2 5" id="KW-0812">Transmembrane</keyword>
<feature type="transmembrane region" description="Helical" evidence="5">
    <location>
        <begin position="21"/>
        <end position="45"/>
    </location>
</feature>
<feature type="transmembrane region" description="Helical" evidence="5">
    <location>
        <begin position="221"/>
        <end position="240"/>
    </location>
</feature>
<keyword evidence="5" id="KW-0813">Transport</keyword>
<sequence>MTFLIWKREMTLFKKNAMGTIIPGIMLPLIMLFAIGKLLGGIVPFKSSVDYLTYVSSAIVVITIMTTSTFVTGFDHLSDFQFTKNVEELLTSPANILQIVLGKALGITSKSLSGSLVIYAIATLCGAKIINFKPSYLLGFSVLILAGILYSLFTIICALVAPNHDSFVGILNLFVMPQLFFSETFFNIEILGEYKWVLNISPLYHLVRAFRDSILFSIDKWTFISIGVVVIVILLFLSVAKKLIKKRLIN</sequence>
<evidence type="ECO:0000313" key="7">
    <source>
        <dbReference type="EMBL" id="PYG88014.1"/>
    </source>
</evidence>
<dbReference type="Proteomes" id="UP000248132">
    <property type="component" value="Unassembled WGS sequence"/>
</dbReference>
<dbReference type="PANTHER" id="PTHR43229:SF2">
    <property type="entry name" value="NODULATION PROTEIN J"/>
    <property type="match status" value="1"/>
</dbReference>
<dbReference type="PROSITE" id="PS51012">
    <property type="entry name" value="ABC_TM2"/>
    <property type="match status" value="1"/>
</dbReference>
<comment type="similarity">
    <text evidence="5">Belongs to the ABC-2 integral membrane protein family.</text>
</comment>
<feature type="transmembrane region" description="Helical" evidence="5">
    <location>
        <begin position="136"/>
        <end position="160"/>
    </location>
</feature>
<keyword evidence="3 5" id="KW-1133">Transmembrane helix</keyword>
<dbReference type="InterPro" id="IPR047817">
    <property type="entry name" value="ABC2_TM_bact-type"/>
</dbReference>
<evidence type="ECO:0000256" key="5">
    <source>
        <dbReference type="RuleBase" id="RU361157"/>
    </source>
</evidence>
<keyword evidence="8" id="KW-1185">Reference proteome</keyword>
<comment type="caution">
    <text evidence="7">The sequence shown here is derived from an EMBL/GenBank/DDBJ whole genome shotgun (WGS) entry which is preliminary data.</text>
</comment>
<organism evidence="7 8">
    <name type="scientific">Ruminiclostridium sufflavum DSM 19573</name>
    <dbReference type="NCBI Taxonomy" id="1121337"/>
    <lineage>
        <taxon>Bacteria</taxon>
        <taxon>Bacillati</taxon>
        <taxon>Bacillota</taxon>
        <taxon>Clostridia</taxon>
        <taxon>Eubacteriales</taxon>
        <taxon>Oscillospiraceae</taxon>
        <taxon>Ruminiclostridium</taxon>
    </lineage>
</organism>
<dbReference type="PIRSF" id="PIRSF006648">
    <property type="entry name" value="DrrB"/>
    <property type="match status" value="1"/>
</dbReference>
<accession>A0A318XL89</accession>
<evidence type="ECO:0000313" key="8">
    <source>
        <dbReference type="Proteomes" id="UP000248132"/>
    </source>
</evidence>
<dbReference type="GO" id="GO:0140359">
    <property type="term" value="F:ABC-type transporter activity"/>
    <property type="evidence" value="ECO:0007669"/>
    <property type="project" value="InterPro"/>
</dbReference>
<dbReference type="InterPro" id="IPR000412">
    <property type="entry name" value="ABC_2_transport"/>
</dbReference>
<dbReference type="GO" id="GO:0043190">
    <property type="term" value="C:ATP-binding cassette (ABC) transporter complex"/>
    <property type="evidence" value="ECO:0007669"/>
    <property type="project" value="InterPro"/>
</dbReference>
<dbReference type="RefSeq" id="WP_165835527.1">
    <property type="nucleotide sequence ID" value="NZ_QKMR01000008.1"/>
</dbReference>
<dbReference type="PRINTS" id="PR00164">
    <property type="entry name" value="ABC2TRNSPORT"/>
</dbReference>
<dbReference type="InterPro" id="IPR051784">
    <property type="entry name" value="Nod_factor_ABC_transporter"/>
</dbReference>
<reference evidence="7 8" key="1">
    <citation type="submission" date="2018-06" db="EMBL/GenBank/DDBJ databases">
        <title>Genomic Encyclopedia of Type Strains, Phase I: the one thousand microbial genomes (KMG-I) project.</title>
        <authorList>
            <person name="Kyrpides N."/>
        </authorList>
    </citation>
    <scope>NUCLEOTIDE SEQUENCE [LARGE SCALE GENOMIC DNA]</scope>
    <source>
        <strain evidence="7 8">DSM 19573</strain>
    </source>
</reference>
<dbReference type="InterPro" id="IPR013525">
    <property type="entry name" value="ABC2_TM"/>
</dbReference>
<gene>
    <name evidence="7" type="ORF">LY28_01724</name>
</gene>
<dbReference type="AlphaFoldDB" id="A0A318XL89"/>
<feature type="transmembrane region" description="Helical" evidence="5">
    <location>
        <begin position="51"/>
        <end position="74"/>
    </location>
</feature>
<dbReference type="PANTHER" id="PTHR43229">
    <property type="entry name" value="NODULATION PROTEIN J"/>
    <property type="match status" value="1"/>
</dbReference>
<dbReference type="EMBL" id="QKMR01000008">
    <property type="protein sequence ID" value="PYG88014.1"/>
    <property type="molecule type" value="Genomic_DNA"/>
</dbReference>
<evidence type="ECO:0000256" key="3">
    <source>
        <dbReference type="ARBA" id="ARBA00022989"/>
    </source>
</evidence>
<evidence type="ECO:0000256" key="4">
    <source>
        <dbReference type="ARBA" id="ARBA00023136"/>
    </source>
</evidence>
<dbReference type="Pfam" id="PF01061">
    <property type="entry name" value="ABC2_membrane"/>
    <property type="match status" value="1"/>
</dbReference>
<keyword evidence="5" id="KW-1003">Cell membrane</keyword>
<proteinExistence type="inferred from homology"/>
<comment type="subcellular location">
    <subcellularLocation>
        <location evidence="5">Cell membrane</location>
        <topology evidence="5">Multi-pass membrane protein</topology>
    </subcellularLocation>
    <subcellularLocation>
        <location evidence="1">Membrane</location>
        <topology evidence="1">Multi-pass membrane protein</topology>
    </subcellularLocation>
</comment>
<evidence type="ECO:0000259" key="6">
    <source>
        <dbReference type="PROSITE" id="PS51012"/>
    </source>
</evidence>
<evidence type="ECO:0000256" key="1">
    <source>
        <dbReference type="ARBA" id="ARBA00004141"/>
    </source>
</evidence>
<name>A0A318XL89_9FIRM</name>
<comment type="caution">
    <text evidence="5">Lacks conserved residue(s) required for the propagation of feature annotation.</text>
</comment>
<keyword evidence="4 5" id="KW-0472">Membrane</keyword>
<evidence type="ECO:0000256" key="2">
    <source>
        <dbReference type="ARBA" id="ARBA00022692"/>
    </source>
</evidence>